<name>A0A9P6FUB7_9FUNG</name>
<dbReference type="AlphaFoldDB" id="A0A9P6FUB7"/>
<dbReference type="Proteomes" id="UP000780801">
    <property type="component" value="Unassembled WGS sequence"/>
</dbReference>
<dbReference type="Pfam" id="PF13279">
    <property type="entry name" value="4HBT_2"/>
    <property type="match status" value="1"/>
</dbReference>
<comment type="caution">
    <text evidence="2">The sequence shown here is derived from an EMBL/GenBank/DDBJ whole genome shotgun (WGS) entry which is preliminary data.</text>
</comment>
<dbReference type="SUPFAM" id="SSF54637">
    <property type="entry name" value="Thioesterase/thiol ester dehydrase-isomerase"/>
    <property type="match status" value="1"/>
</dbReference>
<dbReference type="PANTHER" id="PTHR12475:SF4">
    <property type="entry name" value="PROTEIN THEM6"/>
    <property type="match status" value="1"/>
</dbReference>
<dbReference type="InterPro" id="IPR029069">
    <property type="entry name" value="HotDog_dom_sf"/>
</dbReference>
<keyword evidence="3" id="KW-1185">Reference proteome</keyword>
<comment type="similarity">
    <text evidence="1">Belongs to the lcsJ thioesterase family.</text>
</comment>
<dbReference type="PANTHER" id="PTHR12475">
    <property type="match status" value="1"/>
</dbReference>
<dbReference type="Gene3D" id="3.10.129.10">
    <property type="entry name" value="Hotdog Thioesterase"/>
    <property type="match status" value="1"/>
</dbReference>
<evidence type="ECO:0000256" key="1">
    <source>
        <dbReference type="ARBA" id="ARBA00038476"/>
    </source>
</evidence>
<protein>
    <recommendedName>
        <fullName evidence="4">Acyl-CoA thioesterase FadM</fullName>
    </recommendedName>
</protein>
<dbReference type="EMBL" id="JAABOA010001384">
    <property type="protein sequence ID" value="KAF9581654.1"/>
    <property type="molecule type" value="Genomic_DNA"/>
</dbReference>
<reference evidence="2" key="1">
    <citation type="journal article" date="2020" name="Fungal Divers.">
        <title>Resolving the Mortierellaceae phylogeny through synthesis of multi-gene phylogenetics and phylogenomics.</title>
        <authorList>
            <person name="Vandepol N."/>
            <person name="Liber J."/>
            <person name="Desiro A."/>
            <person name="Na H."/>
            <person name="Kennedy M."/>
            <person name="Barry K."/>
            <person name="Grigoriev I.V."/>
            <person name="Miller A.N."/>
            <person name="O'Donnell K."/>
            <person name="Stajich J.E."/>
            <person name="Bonito G."/>
        </authorList>
    </citation>
    <scope>NUCLEOTIDE SEQUENCE</scope>
    <source>
        <strain evidence="2">KOD1015</strain>
    </source>
</reference>
<dbReference type="InterPro" id="IPR051490">
    <property type="entry name" value="THEM6_lcsJ_thioesterase"/>
</dbReference>
<evidence type="ECO:0000313" key="3">
    <source>
        <dbReference type="Proteomes" id="UP000780801"/>
    </source>
</evidence>
<sequence>MPPSKMNQILLNLPPPFLQYGANLISFYFQHVRPHQAMVRKHLRRLIVVILLLNVKSLPLVFHAKMGLRIAAVQLYSLRHGKSFRIKPTDTTIVRERVWFDDLDLNFHFSNSSYGKNCDYARVKYVTSLLGPSVLPLHPMRKIAFALGGNQMWFKKEIRLFQSYEIQTRLLSWNQKWFILEHRMYTPQYPSTSSSQRRQRGSDPSKESRELCAIGISKFVLKHSSGSLKNKTIPFLDALEMVGHDVRELRLLEAKSDHGNVVLWPKDQLEFKSFEGWTGRAAAVGNALELCEHMLLRD</sequence>
<evidence type="ECO:0000313" key="2">
    <source>
        <dbReference type="EMBL" id="KAF9581654.1"/>
    </source>
</evidence>
<evidence type="ECO:0008006" key="4">
    <source>
        <dbReference type="Google" id="ProtNLM"/>
    </source>
</evidence>
<gene>
    <name evidence="2" type="ORF">BGW38_001245</name>
</gene>
<proteinExistence type="inferred from homology"/>
<dbReference type="OrthoDB" id="265761at2759"/>
<organism evidence="2 3">
    <name type="scientific">Lunasporangiospora selenospora</name>
    <dbReference type="NCBI Taxonomy" id="979761"/>
    <lineage>
        <taxon>Eukaryota</taxon>
        <taxon>Fungi</taxon>
        <taxon>Fungi incertae sedis</taxon>
        <taxon>Mucoromycota</taxon>
        <taxon>Mortierellomycotina</taxon>
        <taxon>Mortierellomycetes</taxon>
        <taxon>Mortierellales</taxon>
        <taxon>Mortierellaceae</taxon>
        <taxon>Lunasporangiospora</taxon>
    </lineage>
</organism>
<dbReference type="CDD" id="cd00586">
    <property type="entry name" value="4HBT"/>
    <property type="match status" value="1"/>
</dbReference>
<accession>A0A9P6FUB7</accession>